<accession>A0ABR7HH38</accession>
<reference evidence="1 2" key="1">
    <citation type="submission" date="2020-08" db="EMBL/GenBank/DDBJ databases">
        <title>Genome public.</title>
        <authorList>
            <person name="Liu C."/>
            <person name="Sun Q."/>
        </authorList>
    </citation>
    <scope>NUCLEOTIDE SEQUENCE [LARGE SCALE GENOMIC DNA]</scope>
    <source>
        <strain evidence="1 2">NSJ-66</strain>
    </source>
</reference>
<comment type="caution">
    <text evidence="1">The sequence shown here is derived from an EMBL/GenBank/DDBJ whole genome shotgun (WGS) entry which is preliminary data.</text>
</comment>
<name>A0ABR7HH38_9FIRM</name>
<evidence type="ECO:0000313" key="2">
    <source>
        <dbReference type="Proteomes" id="UP000634672"/>
    </source>
</evidence>
<dbReference type="Proteomes" id="UP000634672">
    <property type="component" value="Unassembled WGS sequence"/>
</dbReference>
<organism evidence="1 2">
    <name type="scientific">Hungatella hominis</name>
    <dbReference type="NCBI Taxonomy" id="2763050"/>
    <lineage>
        <taxon>Bacteria</taxon>
        <taxon>Bacillati</taxon>
        <taxon>Bacillota</taxon>
        <taxon>Clostridia</taxon>
        <taxon>Lachnospirales</taxon>
        <taxon>Lachnospiraceae</taxon>
        <taxon>Hungatella</taxon>
    </lineage>
</organism>
<evidence type="ECO:0000313" key="1">
    <source>
        <dbReference type="EMBL" id="MBC5712472.1"/>
    </source>
</evidence>
<dbReference type="InterPro" id="IPR046618">
    <property type="entry name" value="DUF6731"/>
</dbReference>
<dbReference type="Pfam" id="PF20505">
    <property type="entry name" value="DUF6731"/>
    <property type="match status" value="1"/>
</dbReference>
<dbReference type="RefSeq" id="WP_187024882.1">
    <property type="nucleotide sequence ID" value="NZ_JACOPB010000037.1"/>
</dbReference>
<keyword evidence="2" id="KW-1185">Reference proteome</keyword>
<sequence length="298" mass="34430">MAKFVSIEYQYYELCCMEDEETTEQIYDLRPWIARMQGVTLDGRLAEINGIKGRLENIDLVHDDEFYALNFMRLDEMSNTYIVREGEQAQHIDLEDDEYIGKNTVLLYDPRLNVAMVQCNRGSYGTVGIQSYINYFNAPNDICYLRPIYNELSVDNLNGSFLKLDVRFSNIRRFVAYNSRAFERVVETCNEVECLTAHIELGLGYTRGSELNAETIHSAIMDLRDPRNRESVSSAKVKFSDDQKSSIFDLFDNIDHDIIRYTIPVRGELGFGFMADKMAEKYNDVARARILSVLNRGN</sequence>
<gene>
    <name evidence="1" type="ORF">H8S75_31720</name>
</gene>
<proteinExistence type="predicted"/>
<dbReference type="EMBL" id="JACOPB010000037">
    <property type="protein sequence ID" value="MBC5712472.1"/>
    <property type="molecule type" value="Genomic_DNA"/>
</dbReference>
<evidence type="ECO:0008006" key="3">
    <source>
        <dbReference type="Google" id="ProtNLM"/>
    </source>
</evidence>
<protein>
    <recommendedName>
        <fullName evidence="3">DUF4868 domain-containing protein</fullName>
    </recommendedName>
</protein>